<evidence type="ECO:0000313" key="3">
    <source>
        <dbReference type="EMBL" id="KYC47183.1"/>
    </source>
</evidence>
<feature type="transmembrane region" description="Helical" evidence="1">
    <location>
        <begin position="91"/>
        <end position="109"/>
    </location>
</feature>
<gene>
    <name evidence="2" type="ORF">APG10_00820</name>
    <name evidence="3" type="ORF">APG11_01339</name>
    <name evidence="4" type="ORF">APG12_00138</name>
</gene>
<evidence type="ECO:0000313" key="4">
    <source>
        <dbReference type="EMBL" id="KYC51474.1"/>
    </source>
</evidence>
<dbReference type="EMBL" id="LNGF01000030">
    <property type="protein sequence ID" value="KYC47183.1"/>
    <property type="molecule type" value="Genomic_DNA"/>
</dbReference>
<evidence type="ECO:0000256" key="1">
    <source>
        <dbReference type="SAM" id="Phobius"/>
    </source>
</evidence>
<evidence type="ECO:0000313" key="6">
    <source>
        <dbReference type="Proteomes" id="UP000092401"/>
    </source>
</evidence>
<accession>A0A150IKX1</accession>
<dbReference type="Proteomes" id="UP000092401">
    <property type="component" value="Unassembled WGS sequence"/>
</dbReference>
<keyword evidence="1" id="KW-1133">Transmembrane helix</keyword>
<accession>A0A150J3B6</accession>
<dbReference type="EMBL" id="LNGE01000018">
    <property type="protein sequence ID" value="KYC45445.1"/>
    <property type="molecule type" value="Genomic_DNA"/>
</dbReference>
<accession>A0A150IQC7</accession>
<name>A0A150IQC7_9EURY</name>
<evidence type="ECO:0000313" key="2">
    <source>
        <dbReference type="EMBL" id="KYC45445.1"/>
    </source>
</evidence>
<evidence type="ECO:0000313" key="5">
    <source>
        <dbReference type="Proteomes" id="UP000091929"/>
    </source>
</evidence>
<dbReference type="AlphaFoldDB" id="A0A150IQC7"/>
<feature type="transmembrane region" description="Helical" evidence="1">
    <location>
        <begin position="50"/>
        <end position="71"/>
    </location>
</feature>
<sequence>MIIAKPEWFTRRKYGGWGLGIKTWQGAAYLAAMFIALIVLIGITSESIQMTLAVTGIWMAFLLVDVFDVMWKLKKDERERIHEAIAERNAAWGMMIVLSLGVFIEVLYNTLNGRVYVNPFVMGALVVGVIIKSVTNYKLERQN</sequence>
<feature type="transmembrane region" description="Helical" evidence="1">
    <location>
        <begin position="21"/>
        <end position="44"/>
    </location>
</feature>
<reference evidence="5 6" key="1">
    <citation type="journal article" date="2016" name="ISME J.">
        <title>Chasing the elusive Euryarchaeota class WSA2: genomes reveal a uniquely fastidious methyl-reducing methanogen.</title>
        <authorList>
            <person name="Nobu M.K."/>
            <person name="Narihiro T."/>
            <person name="Kuroda K."/>
            <person name="Mei R."/>
            <person name="Liu W.T."/>
        </authorList>
    </citation>
    <scope>NUCLEOTIDE SEQUENCE [LARGE SCALE GENOMIC DNA]</scope>
    <source>
        <strain evidence="2">B03fssc0709_Meth_Bin005</strain>
        <strain evidence="3">B15fssc0709_Meth_Bin003</strain>
        <strain evidence="4">BMIXfssc0709_Meth_Bin006</strain>
    </source>
</reference>
<comment type="caution">
    <text evidence="3">The sequence shown here is derived from an EMBL/GenBank/DDBJ whole genome shotgun (WGS) entry which is preliminary data.</text>
</comment>
<dbReference type="Proteomes" id="UP000092403">
    <property type="component" value="Unassembled WGS sequence"/>
</dbReference>
<feature type="transmembrane region" description="Helical" evidence="1">
    <location>
        <begin position="115"/>
        <end position="134"/>
    </location>
</feature>
<organism evidence="3 5">
    <name type="scientific">Candidatus Methanofastidiosum methylothiophilum</name>
    <dbReference type="NCBI Taxonomy" id="1705564"/>
    <lineage>
        <taxon>Archaea</taxon>
        <taxon>Methanobacteriati</taxon>
        <taxon>Methanobacteriota</taxon>
        <taxon>Stenosarchaea group</taxon>
        <taxon>Candidatus Methanofastidiosia</taxon>
        <taxon>Candidatus Methanofastidiosales</taxon>
        <taxon>Candidatus Methanofastidiosaceae</taxon>
        <taxon>Candidatus Methanofastidiosum</taxon>
    </lineage>
</organism>
<proteinExistence type="predicted"/>
<dbReference type="Proteomes" id="UP000091929">
    <property type="component" value="Unassembled WGS sequence"/>
</dbReference>
<protein>
    <submittedName>
        <fullName evidence="3">Uncharacterized protein</fullName>
    </submittedName>
</protein>
<keyword evidence="1" id="KW-0812">Transmembrane</keyword>
<dbReference type="EMBL" id="LNJC01000001">
    <property type="protein sequence ID" value="KYC51474.1"/>
    <property type="molecule type" value="Genomic_DNA"/>
</dbReference>
<keyword evidence="1" id="KW-0472">Membrane</keyword>